<feature type="compositionally biased region" description="Low complexity" evidence="2">
    <location>
        <begin position="240"/>
        <end position="251"/>
    </location>
</feature>
<keyword evidence="1" id="KW-0863">Zinc-finger</keyword>
<sequence length="621" mass="69620">MWANHVRSKYFSAGNTTTNRIESNWNQIKLLLGKRPRLDATISGLLAHQGTIVRQVLATMGKHATSSRRPGTVPDFLSIVSKHLSDRAMAKVRSQWDFFMVYSTDVTCTKVKGGVGMWNVGIDGCTYQCNDFEWTCSCLFYCSHNLPCQHLMYIAEHVHQFECLPAMAIHARWDMMAMVELEKDFRDGLSSLRTVETSMKVANAAYEHDGLTQVTDSANAVKATRDAVEEFEATHDFQATQQATQGATQGATREKHEKNGRDKCGTQRQPKRRVVYVKMRRRERANVVVLSSEEKYCFAKAVFEPVMEHLAELSSPAFYSALKAWKNVVNRGLHEVGPVDAHTSEATTAPEDGSGEDSDAIDAPLDIAPADLIDTMNFIREMEQSEFDPHREATVTASSHETEQVRSTSGKETALFSDSGSIKCKDPAVNSAKAAVKSTKKGATHTTTQGGRLEVLRIPKPKPRCNQRKKLKQARLEKRTKPDKLAVITFPEKNVPSLSRVIVWATNTIDRHRVSEILASYPTIMDDDFMNTRVAESCRSAVSTEDFDYNFVIPKSLVIKLKAVIQAERNKRPKSKYFNTEGEDTDSNNEAIVAYFPGVTPRFTSEAVFKMAEFYNVVKKM</sequence>
<dbReference type="InterPro" id="IPR007527">
    <property type="entry name" value="Znf_SWIM"/>
</dbReference>
<feature type="region of interest" description="Disordered" evidence="2">
    <location>
        <begin position="391"/>
        <end position="413"/>
    </location>
</feature>
<dbReference type="OrthoDB" id="125104at2759"/>
<proteinExistence type="predicted"/>
<dbReference type="InterPro" id="IPR052579">
    <property type="entry name" value="Zinc_finger_SWIM"/>
</dbReference>
<organism evidence="4 5">
    <name type="scientific">Phytophthora nicotianae</name>
    <name type="common">Potato buckeye rot agent</name>
    <name type="synonym">Phytophthora parasitica</name>
    <dbReference type="NCBI Taxonomy" id="4792"/>
    <lineage>
        <taxon>Eukaryota</taxon>
        <taxon>Sar</taxon>
        <taxon>Stramenopiles</taxon>
        <taxon>Oomycota</taxon>
        <taxon>Peronosporomycetes</taxon>
        <taxon>Peronosporales</taxon>
        <taxon>Peronosporaceae</taxon>
        <taxon>Phytophthora</taxon>
    </lineage>
</organism>
<dbReference type="GO" id="GO:0008270">
    <property type="term" value="F:zinc ion binding"/>
    <property type="evidence" value="ECO:0007669"/>
    <property type="project" value="UniProtKB-KW"/>
</dbReference>
<feature type="compositionally biased region" description="Polar residues" evidence="2">
    <location>
        <begin position="395"/>
        <end position="413"/>
    </location>
</feature>
<dbReference type="Proteomes" id="UP000052943">
    <property type="component" value="Unassembled WGS sequence"/>
</dbReference>
<evidence type="ECO:0000259" key="3">
    <source>
        <dbReference type="PROSITE" id="PS50966"/>
    </source>
</evidence>
<protein>
    <recommendedName>
        <fullName evidence="3">SWIM-type domain-containing protein</fullName>
    </recommendedName>
</protein>
<dbReference type="PANTHER" id="PTHR31569:SF4">
    <property type="entry name" value="SWIM-TYPE DOMAIN-CONTAINING PROTEIN"/>
    <property type="match status" value="1"/>
</dbReference>
<dbReference type="EMBL" id="LNFO01001370">
    <property type="protein sequence ID" value="KUF92143.1"/>
    <property type="molecule type" value="Genomic_DNA"/>
</dbReference>
<name>A0A0W8D6X3_PHYNI</name>
<feature type="compositionally biased region" description="Basic and acidic residues" evidence="2">
    <location>
        <begin position="252"/>
        <end position="265"/>
    </location>
</feature>
<comment type="caution">
    <text evidence="4">The sequence shown here is derived from an EMBL/GenBank/DDBJ whole genome shotgun (WGS) entry which is preliminary data.</text>
</comment>
<gene>
    <name evidence="4" type="ORF">AM587_10005194</name>
</gene>
<dbReference type="PROSITE" id="PS50966">
    <property type="entry name" value="ZF_SWIM"/>
    <property type="match status" value="1"/>
</dbReference>
<dbReference type="AlphaFoldDB" id="A0A0W8D6X3"/>
<reference evidence="4 5" key="1">
    <citation type="submission" date="2015-11" db="EMBL/GenBank/DDBJ databases">
        <title>Genomes and virulence difference between two physiological races of Phytophthora nicotianae.</title>
        <authorList>
            <person name="Liu H."/>
            <person name="Ma X."/>
            <person name="Yu H."/>
            <person name="Fang D."/>
            <person name="Li Y."/>
            <person name="Wang X."/>
            <person name="Wang W."/>
            <person name="Dong Y."/>
            <person name="Xiao B."/>
        </authorList>
    </citation>
    <scope>NUCLEOTIDE SEQUENCE [LARGE SCALE GENOMIC DNA]</scope>
    <source>
        <strain evidence="5">race 0</strain>
    </source>
</reference>
<evidence type="ECO:0000256" key="1">
    <source>
        <dbReference type="PROSITE-ProRule" id="PRU00325"/>
    </source>
</evidence>
<evidence type="ECO:0000256" key="2">
    <source>
        <dbReference type="SAM" id="MobiDB-lite"/>
    </source>
</evidence>
<accession>A0A0W8D6X3</accession>
<keyword evidence="1" id="KW-0479">Metal-binding</keyword>
<feature type="region of interest" description="Disordered" evidence="2">
    <location>
        <begin position="240"/>
        <end position="270"/>
    </location>
</feature>
<evidence type="ECO:0000313" key="4">
    <source>
        <dbReference type="EMBL" id="KUF92143.1"/>
    </source>
</evidence>
<dbReference type="PANTHER" id="PTHR31569">
    <property type="entry name" value="SWIM-TYPE DOMAIN-CONTAINING PROTEIN"/>
    <property type="match status" value="1"/>
</dbReference>
<feature type="domain" description="SWIM-type" evidence="3">
    <location>
        <begin position="127"/>
        <end position="159"/>
    </location>
</feature>
<keyword evidence="1" id="KW-0862">Zinc</keyword>
<feature type="region of interest" description="Disordered" evidence="2">
    <location>
        <begin position="339"/>
        <end position="361"/>
    </location>
</feature>
<evidence type="ECO:0000313" key="5">
    <source>
        <dbReference type="Proteomes" id="UP000052943"/>
    </source>
</evidence>